<dbReference type="OrthoDB" id="5314481at2"/>
<protein>
    <submittedName>
        <fullName evidence="1">Uncharacterized protein</fullName>
    </submittedName>
</protein>
<evidence type="ECO:0000313" key="1">
    <source>
        <dbReference type="EMBL" id="RDU71919.1"/>
    </source>
</evidence>
<proteinExistence type="predicted"/>
<accession>A0A3D8J368</accession>
<dbReference type="Proteomes" id="UP000256424">
    <property type="component" value="Unassembled WGS sequence"/>
</dbReference>
<name>A0A3D8J368_9HELI</name>
<dbReference type="AlphaFoldDB" id="A0A3D8J368"/>
<sequence length="510" mass="55323">MIHEQMTTGNTGSLAFVKRILYRTSIVTGLLSTQNLVMANSELPSAMPQNVHEATKEVKKDSELQNIFTGIKVKGFGFARYFTLNGFDSARKNAQSQQYRLKLDVTTGKVKGFSATAGIFFSQGSSTPDAGGNTDSAVQGGRGTAYNDNFSDRFNIGQIYASKEFVRDSWKAAIDVGKINIASPLSDKKVDLGTGIVVNAKQKVSTGSLSYYGSFFDSWSGDHVGYNIRRRTPQVVGGASIGTNQLSGSIGIGNNFTLLGIGGDFKEWQFKVYGGNIWGFMDIVSYGDVSYKMKLSDSMQLVFLAQTSLASLSRNARLELGFKGNAATSKFDTELSSAAQFRGIYNLQTQFKIAKSSLSIGYLGSFGDGYGVLVDYKGGISTGGKVWNGNLTATYEGLGLLGSGSFNNSSINVAYMVAKYGFKIPLQIGLDIAYIFGNTNMPHLKASSASPNTITHSTLSQQFIWNAAFVEITPSINYKFTNNLEISFFAATFLGDIEFLKTRTELQYTF</sequence>
<organism evidence="1 2">
    <name type="scientific">Helicobacter aurati</name>
    <dbReference type="NCBI Taxonomy" id="137778"/>
    <lineage>
        <taxon>Bacteria</taxon>
        <taxon>Pseudomonadati</taxon>
        <taxon>Campylobacterota</taxon>
        <taxon>Epsilonproteobacteria</taxon>
        <taxon>Campylobacterales</taxon>
        <taxon>Helicobacteraceae</taxon>
        <taxon>Helicobacter</taxon>
    </lineage>
</organism>
<gene>
    <name evidence="1" type="ORF">CQA66_05485</name>
</gene>
<dbReference type="RefSeq" id="WP_104762863.1">
    <property type="nucleotide sequence ID" value="NZ_FZPM01000011.1"/>
</dbReference>
<keyword evidence="2" id="KW-1185">Reference proteome</keyword>
<reference evidence="1 2" key="1">
    <citation type="submission" date="2018-04" db="EMBL/GenBank/DDBJ databases">
        <title>Novel Campyloabacter and Helicobacter Species and Strains.</title>
        <authorList>
            <person name="Mannion A.J."/>
            <person name="Shen Z."/>
            <person name="Fox J.G."/>
        </authorList>
    </citation>
    <scope>NUCLEOTIDE SEQUENCE [LARGE SCALE GENOMIC DNA]</scope>
    <source>
        <strain evidence="1 2">MIT 97-5075</strain>
    </source>
</reference>
<evidence type="ECO:0000313" key="2">
    <source>
        <dbReference type="Proteomes" id="UP000256424"/>
    </source>
</evidence>
<dbReference type="EMBL" id="NXLW01000009">
    <property type="protein sequence ID" value="RDU71919.1"/>
    <property type="molecule type" value="Genomic_DNA"/>
</dbReference>
<comment type="caution">
    <text evidence="1">The sequence shown here is derived from an EMBL/GenBank/DDBJ whole genome shotgun (WGS) entry which is preliminary data.</text>
</comment>